<evidence type="ECO:0000256" key="16">
    <source>
        <dbReference type="ARBA" id="ARBA00049428"/>
    </source>
</evidence>
<comment type="catalytic activity">
    <reaction evidence="13">
        <text>9-octadecanoyloxy-octadecanoate + H2O = 9-hydroxy-octadecanoate + octadecanoate + H(+)</text>
        <dbReference type="Rhea" id="RHEA:52096"/>
        <dbReference type="ChEBI" id="CHEBI:15377"/>
        <dbReference type="ChEBI" id="CHEBI:15378"/>
        <dbReference type="ChEBI" id="CHEBI:25629"/>
        <dbReference type="ChEBI" id="CHEBI:136286"/>
        <dbReference type="ChEBI" id="CHEBI:136373"/>
    </reaction>
    <physiologicalReaction direction="left-to-right" evidence="13">
        <dbReference type="Rhea" id="RHEA:52097"/>
    </physiologicalReaction>
</comment>
<evidence type="ECO:0000313" key="19">
    <source>
        <dbReference type="RefSeq" id="XP_025409687.1"/>
    </source>
</evidence>
<keyword evidence="18" id="KW-1185">Reference proteome</keyword>
<proteinExistence type="inferred from homology"/>
<evidence type="ECO:0000256" key="5">
    <source>
        <dbReference type="ARBA" id="ARBA00022989"/>
    </source>
</evidence>
<feature type="transmembrane region" description="Helical" evidence="17">
    <location>
        <begin position="59"/>
        <end position="85"/>
    </location>
</feature>
<dbReference type="GO" id="GO:0012505">
    <property type="term" value="C:endomembrane system"/>
    <property type="evidence" value="ECO:0007669"/>
    <property type="project" value="UniProtKB-SubCell"/>
</dbReference>
<gene>
    <name evidence="19" type="primary">LOC112683050</name>
</gene>
<evidence type="ECO:0000256" key="17">
    <source>
        <dbReference type="SAM" id="Phobius"/>
    </source>
</evidence>
<comment type="similarity">
    <text evidence="3">Belongs to the AIG1 family.</text>
</comment>
<feature type="transmembrane region" description="Helical" evidence="17">
    <location>
        <begin position="178"/>
        <end position="197"/>
    </location>
</feature>
<dbReference type="Pfam" id="PF04750">
    <property type="entry name" value="Far-17a_AIG1"/>
    <property type="match status" value="1"/>
</dbReference>
<evidence type="ECO:0000256" key="1">
    <source>
        <dbReference type="ARBA" id="ARBA00000923"/>
    </source>
</evidence>
<dbReference type="GeneID" id="112683050"/>
<dbReference type="Proteomes" id="UP000694846">
    <property type="component" value="Unplaced"/>
</dbReference>
<evidence type="ECO:0000256" key="9">
    <source>
        <dbReference type="ARBA" id="ARBA00047863"/>
    </source>
</evidence>
<evidence type="ECO:0000256" key="11">
    <source>
        <dbReference type="ARBA" id="ARBA00048701"/>
    </source>
</evidence>
<dbReference type="InterPro" id="IPR006838">
    <property type="entry name" value="ADTRP_AIG1"/>
</dbReference>
<sequence length="265" mass="30609">MYTEAQTVRRTTARQPPAAIVRLVVHAVLAWLYGHAMWMSGSVDWDSISYPTITEVGKYMRFMLTLWTLCMHLGFFSIATVLDFFELLSLPVIIRKINNAIREINDFFFMTVMVPLSLCVCGGFWAAWILFGNAVYPSEINNIIPVFINHVSHSTPMFVAFIELLLIYHPSPRIKPAIASLLTVETIYLATMIVLRVQTGRWVYLLIDIYLDTILKFIVVFSFLSYIIPTIFLVTCLRLNNFVWGFRINQYDTENDSLQRNKKIT</sequence>
<evidence type="ECO:0000256" key="15">
    <source>
        <dbReference type="ARBA" id="ARBA00049322"/>
    </source>
</evidence>
<evidence type="ECO:0000256" key="14">
    <source>
        <dbReference type="ARBA" id="ARBA00049296"/>
    </source>
</evidence>
<evidence type="ECO:0000256" key="8">
    <source>
        <dbReference type="ARBA" id="ARBA00047427"/>
    </source>
</evidence>
<organism evidence="18 19">
    <name type="scientific">Sipha flava</name>
    <name type="common">yellow sugarcane aphid</name>
    <dbReference type="NCBI Taxonomy" id="143950"/>
    <lineage>
        <taxon>Eukaryota</taxon>
        <taxon>Metazoa</taxon>
        <taxon>Ecdysozoa</taxon>
        <taxon>Arthropoda</taxon>
        <taxon>Hexapoda</taxon>
        <taxon>Insecta</taxon>
        <taxon>Pterygota</taxon>
        <taxon>Neoptera</taxon>
        <taxon>Paraneoptera</taxon>
        <taxon>Hemiptera</taxon>
        <taxon>Sternorrhyncha</taxon>
        <taxon>Aphidomorpha</taxon>
        <taxon>Aphidoidea</taxon>
        <taxon>Aphididae</taxon>
        <taxon>Sipha</taxon>
    </lineage>
</organism>
<comment type="catalytic activity">
    <reaction evidence="11">
        <text>12-(9Z-octadecenoyloxy)-octadecanoate + H2O = 12-hydroxyoctadecanoate + (9Z)-octadecenoate + H(+)</text>
        <dbReference type="Rhea" id="RHEA:52060"/>
        <dbReference type="ChEBI" id="CHEBI:15377"/>
        <dbReference type="ChEBI" id="CHEBI:15378"/>
        <dbReference type="ChEBI" id="CHEBI:30823"/>
        <dbReference type="ChEBI" id="CHEBI:84201"/>
        <dbReference type="ChEBI" id="CHEBI:136302"/>
    </reaction>
    <physiologicalReaction direction="left-to-right" evidence="11">
        <dbReference type="Rhea" id="RHEA:52061"/>
    </physiologicalReaction>
</comment>
<evidence type="ECO:0000256" key="3">
    <source>
        <dbReference type="ARBA" id="ARBA00009300"/>
    </source>
</evidence>
<comment type="subcellular location">
    <subcellularLocation>
        <location evidence="2">Endomembrane system</location>
        <topology evidence="2">Multi-pass membrane protein</topology>
    </subcellularLocation>
</comment>
<keyword evidence="6 17" id="KW-0472">Membrane</keyword>
<feature type="transmembrane region" description="Helical" evidence="17">
    <location>
        <begin position="143"/>
        <end position="166"/>
    </location>
</feature>
<comment type="catalytic activity">
    <reaction evidence="15">
        <text>13-(9Z-hexadecenoyloxy)-octadecanoate + H2O = 13-hydroxy-octadecanoate + (9Z)-hexadecenoate + H(+)</text>
        <dbReference type="Rhea" id="RHEA:52076"/>
        <dbReference type="ChEBI" id="CHEBI:15377"/>
        <dbReference type="ChEBI" id="CHEBI:15378"/>
        <dbReference type="ChEBI" id="CHEBI:32372"/>
        <dbReference type="ChEBI" id="CHEBI:136304"/>
        <dbReference type="ChEBI" id="CHEBI:136315"/>
    </reaction>
    <physiologicalReaction direction="left-to-right" evidence="15">
        <dbReference type="Rhea" id="RHEA:52077"/>
    </physiologicalReaction>
</comment>
<comment type="catalytic activity">
    <reaction evidence="8">
        <text>13-octadecanoyloxy-octadecanoate + H2O = 13-hydroxy-octadecanoate + octadecanoate + H(+)</text>
        <dbReference type="Rhea" id="RHEA:52084"/>
        <dbReference type="ChEBI" id="CHEBI:15377"/>
        <dbReference type="ChEBI" id="CHEBI:15378"/>
        <dbReference type="ChEBI" id="CHEBI:25629"/>
        <dbReference type="ChEBI" id="CHEBI:136304"/>
        <dbReference type="ChEBI" id="CHEBI:136335"/>
    </reaction>
    <physiologicalReaction direction="left-to-right" evidence="8">
        <dbReference type="Rhea" id="RHEA:52085"/>
    </physiologicalReaction>
</comment>
<comment type="catalytic activity">
    <reaction evidence="10">
        <text>12-octadecanoyloxy-octadecanoate + H2O = 12-hydroxyoctadecanoate + octadecanoate + H(+)</text>
        <dbReference type="Rhea" id="RHEA:52080"/>
        <dbReference type="ChEBI" id="CHEBI:15377"/>
        <dbReference type="ChEBI" id="CHEBI:15378"/>
        <dbReference type="ChEBI" id="CHEBI:25629"/>
        <dbReference type="ChEBI" id="CHEBI:84201"/>
        <dbReference type="ChEBI" id="CHEBI:136330"/>
    </reaction>
    <physiologicalReaction direction="left-to-right" evidence="10">
        <dbReference type="Rhea" id="RHEA:52081"/>
    </physiologicalReaction>
</comment>
<evidence type="ECO:0000256" key="12">
    <source>
        <dbReference type="ARBA" id="ARBA00048800"/>
    </source>
</evidence>
<evidence type="ECO:0000313" key="18">
    <source>
        <dbReference type="Proteomes" id="UP000694846"/>
    </source>
</evidence>
<comment type="catalytic activity">
    <reaction evidence="12">
        <text>9-(9Z-octadecenoyloxy)-octadecanoate + H2O = 9-hydroxy-octadecanoate + (9Z)-octadecenoate + H(+)</text>
        <dbReference type="Rhea" id="RHEA:52048"/>
        <dbReference type="ChEBI" id="CHEBI:15377"/>
        <dbReference type="ChEBI" id="CHEBI:15378"/>
        <dbReference type="ChEBI" id="CHEBI:30823"/>
        <dbReference type="ChEBI" id="CHEBI:136282"/>
        <dbReference type="ChEBI" id="CHEBI:136286"/>
    </reaction>
    <physiologicalReaction direction="left-to-right" evidence="12">
        <dbReference type="Rhea" id="RHEA:52049"/>
    </physiologicalReaction>
</comment>
<feature type="transmembrane region" description="Helical" evidence="17">
    <location>
        <begin position="20"/>
        <end position="39"/>
    </location>
</feature>
<evidence type="ECO:0000256" key="13">
    <source>
        <dbReference type="ARBA" id="ARBA00049221"/>
    </source>
</evidence>
<dbReference type="AlphaFoldDB" id="A0A8B8FGN4"/>
<dbReference type="PANTHER" id="PTHR10989">
    <property type="entry name" value="ANDROGEN-INDUCED PROTEIN 1-RELATED"/>
    <property type="match status" value="1"/>
</dbReference>
<feature type="transmembrane region" description="Helical" evidence="17">
    <location>
        <begin position="217"/>
        <end position="237"/>
    </location>
</feature>
<protein>
    <submittedName>
        <fullName evidence="19">Androgen-dependent TFPI-regulating protein-like</fullName>
    </submittedName>
</protein>
<evidence type="ECO:0000256" key="10">
    <source>
        <dbReference type="ARBA" id="ARBA00048680"/>
    </source>
</evidence>
<comment type="catalytic activity">
    <reaction evidence="16">
        <text>12-(9Z-hexadecenoyloxy)-octadecanoate + H2O = 12-hydroxyoctadecanoate + (9Z)-hexadecenoate + H(+)</text>
        <dbReference type="Rhea" id="RHEA:52072"/>
        <dbReference type="ChEBI" id="CHEBI:15377"/>
        <dbReference type="ChEBI" id="CHEBI:15378"/>
        <dbReference type="ChEBI" id="CHEBI:32372"/>
        <dbReference type="ChEBI" id="CHEBI:84201"/>
        <dbReference type="ChEBI" id="CHEBI:136312"/>
    </reaction>
    <physiologicalReaction direction="left-to-right" evidence="16">
        <dbReference type="Rhea" id="RHEA:52073"/>
    </physiologicalReaction>
</comment>
<dbReference type="RefSeq" id="XP_025409687.1">
    <property type="nucleotide sequence ID" value="XM_025553902.1"/>
</dbReference>
<dbReference type="OrthoDB" id="1898221at2759"/>
<evidence type="ECO:0000256" key="6">
    <source>
        <dbReference type="ARBA" id="ARBA00023136"/>
    </source>
</evidence>
<comment type="catalytic activity">
    <reaction evidence="9">
        <text>9-hexadecanoyloxy-octadecanoate + H2O = 9-hydroxy-octadecanoate + hexadecanoate + H(+)</text>
        <dbReference type="Rhea" id="RHEA:52052"/>
        <dbReference type="ChEBI" id="CHEBI:7896"/>
        <dbReference type="ChEBI" id="CHEBI:15377"/>
        <dbReference type="ChEBI" id="CHEBI:15378"/>
        <dbReference type="ChEBI" id="CHEBI:83670"/>
        <dbReference type="ChEBI" id="CHEBI:136286"/>
    </reaction>
    <physiologicalReaction direction="left-to-right" evidence="9">
        <dbReference type="Rhea" id="RHEA:52053"/>
    </physiologicalReaction>
</comment>
<keyword evidence="5 17" id="KW-1133">Transmembrane helix</keyword>
<dbReference type="GO" id="GO:0016020">
    <property type="term" value="C:membrane"/>
    <property type="evidence" value="ECO:0007669"/>
    <property type="project" value="InterPro"/>
</dbReference>
<comment type="catalytic activity">
    <reaction evidence="14">
        <text>13-(9Z-octadecenoyloxy)-octadecanoate + H2O = 13-hydroxy-octadecanoate + (9Z)-octadecenoate + H(+)</text>
        <dbReference type="Rhea" id="RHEA:52064"/>
        <dbReference type="ChEBI" id="CHEBI:15377"/>
        <dbReference type="ChEBI" id="CHEBI:15378"/>
        <dbReference type="ChEBI" id="CHEBI:30823"/>
        <dbReference type="ChEBI" id="CHEBI:136303"/>
        <dbReference type="ChEBI" id="CHEBI:136304"/>
    </reaction>
    <physiologicalReaction direction="left-to-right" evidence="14">
        <dbReference type="Rhea" id="RHEA:52065"/>
    </physiologicalReaction>
</comment>
<evidence type="ECO:0000256" key="2">
    <source>
        <dbReference type="ARBA" id="ARBA00004127"/>
    </source>
</evidence>
<name>A0A8B8FGN4_9HEMI</name>
<keyword evidence="4 17" id="KW-0812">Transmembrane</keyword>
<comment type="catalytic activity">
    <reaction evidence="1">
        <text>9-(9Z-hexadecenoyloxy)-octadecanoate + H2O = (9Z)-hexadecenoate + 9-hydroxy-octadecanoate + H(+)</text>
        <dbReference type="Rhea" id="RHEA:52068"/>
        <dbReference type="ChEBI" id="CHEBI:15377"/>
        <dbReference type="ChEBI" id="CHEBI:15378"/>
        <dbReference type="ChEBI" id="CHEBI:32372"/>
        <dbReference type="ChEBI" id="CHEBI:136286"/>
        <dbReference type="ChEBI" id="CHEBI:136309"/>
    </reaction>
    <physiologicalReaction direction="left-to-right" evidence="1">
        <dbReference type="Rhea" id="RHEA:52069"/>
    </physiologicalReaction>
</comment>
<feature type="transmembrane region" description="Helical" evidence="17">
    <location>
        <begin position="106"/>
        <end position="131"/>
    </location>
</feature>
<evidence type="ECO:0000256" key="4">
    <source>
        <dbReference type="ARBA" id="ARBA00022692"/>
    </source>
</evidence>
<reference evidence="19" key="1">
    <citation type="submission" date="2025-08" db="UniProtKB">
        <authorList>
            <consortium name="RefSeq"/>
        </authorList>
    </citation>
    <scope>IDENTIFICATION</scope>
    <source>
        <tissue evidence="19">Whole body</tissue>
    </source>
</reference>
<accession>A0A8B8FGN4</accession>
<evidence type="ECO:0000256" key="7">
    <source>
        <dbReference type="ARBA" id="ARBA00047368"/>
    </source>
</evidence>
<dbReference type="PANTHER" id="PTHR10989:SF16">
    <property type="entry name" value="AT02829P-RELATED"/>
    <property type="match status" value="1"/>
</dbReference>
<comment type="catalytic activity">
    <reaction evidence="7">
        <text>12-hexadecanoyloxy-octadecanoate + H2O = 12-hydroxyoctadecanoate + hexadecanoate + H(+)</text>
        <dbReference type="Rhea" id="RHEA:52056"/>
        <dbReference type="ChEBI" id="CHEBI:7896"/>
        <dbReference type="ChEBI" id="CHEBI:15377"/>
        <dbReference type="ChEBI" id="CHEBI:15378"/>
        <dbReference type="ChEBI" id="CHEBI:83677"/>
        <dbReference type="ChEBI" id="CHEBI:84201"/>
    </reaction>
    <physiologicalReaction direction="left-to-right" evidence="7">
        <dbReference type="Rhea" id="RHEA:52057"/>
    </physiologicalReaction>
</comment>